<name>A0A4Z0MYZ1_SALET</name>
<proteinExistence type="predicted"/>
<protein>
    <submittedName>
        <fullName evidence="1">Uncharacterized protein</fullName>
    </submittedName>
</protein>
<comment type="caution">
    <text evidence="1">The sequence shown here is derived from an EMBL/GenBank/DDBJ whole genome shotgun (WGS) entry which is preliminary data.</text>
</comment>
<keyword evidence="2" id="KW-1185">Reference proteome</keyword>
<dbReference type="AlphaFoldDB" id="A0A4Z0MYZ1"/>
<evidence type="ECO:0000313" key="2">
    <source>
        <dbReference type="Proteomes" id="UP000298196"/>
    </source>
</evidence>
<feature type="non-terminal residue" evidence="1">
    <location>
        <position position="61"/>
    </location>
</feature>
<reference evidence="1 2" key="1">
    <citation type="submission" date="2018-03" db="EMBL/GenBank/DDBJ databases">
        <title>Non-Typhoidal Salmonella genome sequencing and assembly.</title>
        <authorList>
            <person name="Matchawe C."/>
        </authorList>
    </citation>
    <scope>NUCLEOTIDE SEQUENCE [LARGE SCALE GENOMIC DNA]</scope>
    <source>
        <strain evidence="1 2">22sa</strain>
    </source>
</reference>
<gene>
    <name evidence="1" type="ORF">C9F07_12935</name>
</gene>
<sequence>MHYKIALSQYKRSPNNQSTMHSTPLKNKELINQNQKQKIITKKTELHVIKRVWVRPGARAG</sequence>
<dbReference type="EMBL" id="PYKI01001375">
    <property type="protein sequence ID" value="TGD84484.1"/>
    <property type="molecule type" value="Genomic_DNA"/>
</dbReference>
<organism evidence="1 2">
    <name type="scientific">Salmonella enterica subsp. enterica serovar Poona</name>
    <dbReference type="NCBI Taxonomy" id="436295"/>
    <lineage>
        <taxon>Bacteria</taxon>
        <taxon>Pseudomonadati</taxon>
        <taxon>Pseudomonadota</taxon>
        <taxon>Gammaproteobacteria</taxon>
        <taxon>Enterobacterales</taxon>
        <taxon>Enterobacteriaceae</taxon>
        <taxon>Salmonella</taxon>
    </lineage>
</organism>
<accession>A0A4Z0MYZ1</accession>
<evidence type="ECO:0000313" key="1">
    <source>
        <dbReference type="EMBL" id="TGD84484.1"/>
    </source>
</evidence>
<dbReference type="Proteomes" id="UP000298196">
    <property type="component" value="Unassembled WGS sequence"/>
</dbReference>